<dbReference type="EMBL" id="VIEB01000008">
    <property type="protein sequence ID" value="TQE13857.1"/>
    <property type="molecule type" value="Genomic_DNA"/>
</dbReference>
<protein>
    <submittedName>
        <fullName evidence="1">Uncharacterized protein</fullName>
    </submittedName>
</protein>
<evidence type="ECO:0000313" key="2">
    <source>
        <dbReference type="Proteomes" id="UP000315295"/>
    </source>
</evidence>
<proteinExistence type="predicted"/>
<reference evidence="1 2" key="1">
    <citation type="journal article" date="2019" name="G3 (Bethesda)">
        <title>Sequencing of a Wild Apple (Malus baccata) Genome Unravels the Differences Between Cultivated and Wild Apple Species Regarding Disease Resistance and Cold Tolerance.</title>
        <authorList>
            <person name="Chen X."/>
        </authorList>
    </citation>
    <scope>NUCLEOTIDE SEQUENCE [LARGE SCALE GENOMIC DNA]</scope>
    <source>
        <strain evidence="2">cv. Shandingzi</strain>
        <tissue evidence="1">Leaves</tissue>
    </source>
</reference>
<accession>A0A540NS53</accession>
<sequence>MLFEIHESIVQPSSSIFLRAGRNSIDDVYSCSTPVLLKFEDFKCSIGSKISGKFRVSST</sequence>
<comment type="caution">
    <text evidence="1">The sequence shown here is derived from an EMBL/GenBank/DDBJ whole genome shotgun (WGS) entry which is preliminary data.</text>
</comment>
<dbReference type="Proteomes" id="UP000315295">
    <property type="component" value="Unassembled WGS sequence"/>
</dbReference>
<organism evidence="1 2">
    <name type="scientific">Malus baccata</name>
    <name type="common">Siberian crab apple</name>
    <name type="synonym">Pyrus baccata</name>
    <dbReference type="NCBI Taxonomy" id="106549"/>
    <lineage>
        <taxon>Eukaryota</taxon>
        <taxon>Viridiplantae</taxon>
        <taxon>Streptophyta</taxon>
        <taxon>Embryophyta</taxon>
        <taxon>Tracheophyta</taxon>
        <taxon>Spermatophyta</taxon>
        <taxon>Magnoliopsida</taxon>
        <taxon>eudicotyledons</taxon>
        <taxon>Gunneridae</taxon>
        <taxon>Pentapetalae</taxon>
        <taxon>rosids</taxon>
        <taxon>fabids</taxon>
        <taxon>Rosales</taxon>
        <taxon>Rosaceae</taxon>
        <taxon>Amygdaloideae</taxon>
        <taxon>Maleae</taxon>
        <taxon>Malus</taxon>
    </lineage>
</organism>
<name>A0A540NS53_MALBA</name>
<keyword evidence="2" id="KW-1185">Reference proteome</keyword>
<dbReference type="AlphaFoldDB" id="A0A540NS53"/>
<evidence type="ECO:0000313" key="1">
    <source>
        <dbReference type="EMBL" id="TQE13857.1"/>
    </source>
</evidence>
<gene>
    <name evidence="1" type="ORF">C1H46_000488</name>
</gene>